<dbReference type="FunFam" id="3.40.50.2000:FF:000054">
    <property type="entry name" value="Glycosyltransferase"/>
    <property type="match status" value="1"/>
</dbReference>
<dbReference type="Gene3D" id="3.40.50.2000">
    <property type="entry name" value="Glycogen Phosphorylase B"/>
    <property type="match status" value="2"/>
</dbReference>
<dbReference type="PANTHER" id="PTHR48046:SF6">
    <property type="entry name" value="GLYCOSYLTRANSFERASE"/>
    <property type="match status" value="1"/>
</dbReference>
<dbReference type="OrthoDB" id="5835829at2759"/>
<evidence type="ECO:0000256" key="4">
    <source>
        <dbReference type="RuleBase" id="RU003718"/>
    </source>
</evidence>
<accession>A0A5N6PHK7</accession>
<organism evidence="6 7">
    <name type="scientific">Mikania micrantha</name>
    <name type="common">bitter vine</name>
    <dbReference type="NCBI Taxonomy" id="192012"/>
    <lineage>
        <taxon>Eukaryota</taxon>
        <taxon>Viridiplantae</taxon>
        <taxon>Streptophyta</taxon>
        <taxon>Embryophyta</taxon>
        <taxon>Tracheophyta</taxon>
        <taxon>Spermatophyta</taxon>
        <taxon>Magnoliopsida</taxon>
        <taxon>eudicotyledons</taxon>
        <taxon>Gunneridae</taxon>
        <taxon>Pentapetalae</taxon>
        <taxon>asterids</taxon>
        <taxon>campanulids</taxon>
        <taxon>Asterales</taxon>
        <taxon>Asteraceae</taxon>
        <taxon>Asteroideae</taxon>
        <taxon>Heliantheae alliance</taxon>
        <taxon>Eupatorieae</taxon>
        <taxon>Mikania</taxon>
    </lineage>
</organism>
<dbReference type="CDD" id="cd03784">
    <property type="entry name" value="GT1_Gtf-like"/>
    <property type="match status" value="1"/>
</dbReference>
<gene>
    <name evidence="6" type="ORF">E3N88_07820</name>
</gene>
<evidence type="ECO:0000256" key="3">
    <source>
        <dbReference type="ARBA" id="ARBA00022679"/>
    </source>
</evidence>
<protein>
    <recommendedName>
        <fullName evidence="5">Glycosyltransferase</fullName>
        <ecNumber evidence="5">2.4.1.-</ecNumber>
    </recommendedName>
</protein>
<dbReference type="Proteomes" id="UP000326396">
    <property type="component" value="Linkage Group LG12"/>
</dbReference>
<evidence type="ECO:0000256" key="1">
    <source>
        <dbReference type="ARBA" id="ARBA00009995"/>
    </source>
</evidence>
<comment type="caution">
    <text evidence="6">The sequence shown here is derived from an EMBL/GenBank/DDBJ whole genome shotgun (WGS) entry which is preliminary data.</text>
</comment>
<dbReference type="InterPro" id="IPR035595">
    <property type="entry name" value="UDP_glycos_trans_CS"/>
</dbReference>
<dbReference type="GO" id="GO:0008194">
    <property type="term" value="F:UDP-glycosyltransferase activity"/>
    <property type="evidence" value="ECO:0007669"/>
    <property type="project" value="InterPro"/>
</dbReference>
<evidence type="ECO:0000313" key="6">
    <source>
        <dbReference type="EMBL" id="KAD6453115.1"/>
    </source>
</evidence>
<name>A0A5N6PHK7_9ASTR</name>
<dbReference type="FunFam" id="3.40.50.2000:FF:000051">
    <property type="entry name" value="Glycosyltransferase"/>
    <property type="match status" value="1"/>
</dbReference>
<dbReference type="InterPro" id="IPR002213">
    <property type="entry name" value="UDP_glucos_trans"/>
</dbReference>
<dbReference type="EMBL" id="SZYD01000004">
    <property type="protein sequence ID" value="KAD6453115.1"/>
    <property type="molecule type" value="Genomic_DNA"/>
</dbReference>
<dbReference type="Pfam" id="PF00201">
    <property type="entry name" value="UDPGT"/>
    <property type="match status" value="1"/>
</dbReference>
<dbReference type="PANTHER" id="PTHR48046">
    <property type="entry name" value="UDP-GLYCOSYLTRANSFERASE 72E1"/>
    <property type="match status" value="1"/>
</dbReference>
<dbReference type="EC" id="2.4.1.-" evidence="5"/>
<dbReference type="SUPFAM" id="SSF53756">
    <property type="entry name" value="UDP-Glycosyltransferase/glycogen phosphorylase"/>
    <property type="match status" value="1"/>
</dbReference>
<reference evidence="6 7" key="1">
    <citation type="submission" date="2019-05" db="EMBL/GenBank/DDBJ databases">
        <title>Mikania micrantha, genome provides insights into the molecular mechanism of rapid growth.</title>
        <authorList>
            <person name="Liu B."/>
        </authorList>
    </citation>
    <scope>NUCLEOTIDE SEQUENCE [LARGE SCALE GENOMIC DNA]</scope>
    <source>
        <strain evidence="6">NLD-2019</strain>
        <tissue evidence="6">Leaf</tissue>
    </source>
</reference>
<dbReference type="PROSITE" id="PS00375">
    <property type="entry name" value="UDPGT"/>
    <property type="match status" value="1"/>
</dbReference>
<keyword evidence="2 4" id="KW-0328">Glycosyltransferase</keyword>
<proteinExistence type="inferred from homology"/>
<comment type="similarity">
    <text evidence="1 4">Belongs to the UDP-glycosyltransferase family.</text>
</comment>
<evidence type="ECO:0000256" key="2">
    <source>
        <dbReference type="ARBA" id="ARBA00022676"/>
    </source>
</evidence>
<evidence type="ECO:0000313" key="7">
    <source>
        <dbReference type="Proteomes" id="UP000326396"/>
    </source>
</evidence>
<evidence type="ECO:0000256" key="5">
    <source>
        <dbReference type="RuleBase" id="RU362057"/>
    </source>
</evidence>
<dbReference type="AlphaFoldDB" id="A0A5N6PHK7"/>
<keyword evidence="3 4" id="KW-0808">Transferase</keyword>
<keyword evidence="7" id="KW-1185">Reference proteome</keyword>
<sequence>MKMEQTTHIAILPSPGMGHIVPMAEFAKKLVQHHHISATIIIPTTGAPPKAQISVLESLPENIHHLFLPPANVDGLPEDARPELRIALIMEDSLSSLRTALSSLRSRTNLVAFVFDMFGHVTMKVAKEFNLLNFMFFPMNAMALTFTFTLPKLDEETSGEYKDWPSPVKVPGSVSFHGRELMAPVQVRTDDVYKEYLLLSKKLALFDGIMVNSFEELEEESFRVLWDGIAGETPVYPIGPLIRSEPSNESYECLKWLDDQPSGSVLLVSFGSGGVLSVEQVHELAHGLEMSNHRFLWIVRSPEKVSNASFFTDSNDADPLGFLPEGFLSKTVNRGYIMPSWGPQIKILSHESIGGFLTHCGWNSTLESVVHGVPMIAWPLYAEQHMNARVMTEALDLALRLENDKDGVYRREEIEKVVKELMEGDEGKKIAKRLKELKIAAMKALSDGGSSMKSFAKFALQVKKK</sequence>